<feature type="domain" description="HTH cro/C1-type" evidence="2">
    <location>
        <begin position="82"/>
        <end position="134"/>
    </location>
</feature>
<dbReference type="InterPro" id="IPR010982">
    <property type="entry name" value="Lambda_DNA-bd_dom_sf"/>
</dbReference>
<dbReference type="Proteomes" id="UP000251186">
    <property type="component" value="Unassembled WGS sequence"/>
</dbReference>
<evidence type="ECO:0000256" key="1">
    <source>
        <dbReference type="ARBA" id="ARBA00007227"/>
    </source>
</evidence>
<dbReference type="RefSeq" id="WP_112863244.1">
    <property type="nucleotide sequence ID" value="NZ_UAQP01000014.1"/>
</dbReference>
<dbReference type="InterPro" id="IPR001387">
    <property type="entry name" value="Cro/C1-type_HTH"/>
</dbReference>
<dbReference type="GO" id="GO:0003677">
    <property type="term" value="F:DNA binding"/>
    <property type="evidence" value="ECO:0007669"/>
    <property type="project" value="InterPro"/>
</dbReference>
<dbReference type="CDD" id="cd00093">
    <property type="entry name" value="HTH_XRE"/>
    <property type="match status" value="1"/>
</dbReference>
<gene>
    <name evidence="3" type="ORF">NCTC11166_02670</name>
</gene>
<dbReference type="PANTHER" id="PTHR43236">
    <property type="entry name" value="ANTITOXIN HIGA1"/>
    <property type="match status" value="1"/>
</dbReference>
<comment type="similarity">
    <text evidence="1">Belongs to the short-chain fatty acyl-CoA assimilation regulator (ScfR) family.</text>
</comment>
<reference evidence="3 4" key="1">
    <citation type="submission" date="2018-06" db="EMBL/GenBank/DDBJ databases">
        <authorList>
            <consortium name="Pathogen Informatics"/>
            <person name="Doyle S."/>
        </authorList>
    </citation>
    <scope>NUCLEOTIDE SEQUENCE [LARGE SCALE GENOMIC DNA]</scope>
    <source>
        <strain evidence="3 4">NCTC11166</strain>
    </source>
</reference>
<evidence type="ECO:0000259" key="2">
    <source>
        <dbReference type="PROSITE" id="PS50943"/>
    </source>
</evidence>
<dbReference type="SMART" id="SM00530">
    <property type="entry name" value="HTH_XRE"/>
    <property type="match status" value="1"/>
</dbReference>
<organism evidence="3 4">
    <name type="scientific">Brevundimonas vesicularis</name>
    <name type="common">Pseudomonas vesicularis</name>
    <dbReference type="NCBI Taxonomy" id="41276"/>
    <lineage>
        <taxon>Bacteria</taxon>
        <taxon>Pseudomonadati</taxon>
        <taxon>Pseudomonadota</taxon>
        <taxon>Alphaproteobacteria</taxon>
        <taxon>Caulobacterales</taxon>
        <taxon>Caulobacteraceae</taxon>
        <taxon>Brevundimonas</taxon>
    </lineage>
</organism>
<dbReference type="SUPFAM" id="SSF47413">
    <property type="entry name" value="lambda repressor-like DNA-binding domains"/>
    <property type="match status" value="1"/>
</dbReference>
<sequence length="419" mass="45662">MITNERQYRSTRAALDQLKASAGAPAATNVDPAFAVIARGALQSQVAELEADVALYEALKSGAQTTFSAARLADLPETLICARIARGMSQKDLADFLGLKEQQVQRYEAERYRSASLERLIEVSDALDVRIENRASLAGNGSLESVDPTAWQAFPLAEMYKRGWFEDFSGTLTQARKSADHLVPAFLRSGSARFVPAGLHRKSVRSNGAVHEPAIAAWEARVRQLAARNPPTATFDPALIDDAWIAALVALTLDADGPLKAVDHLRQIGIAFVVERHLPATLLDGAAMGSFDGYGLIGLTLRHDRLDNFWFTLLHEIGHLKLHIGPEAFAAIFDDTESPSDERHEEEADGFARNALLPVAQWDLAVSRFSRTEKAVLTDAKRFGVGPAVIAGRVRREAGDYTVLRSLVGAGEVRRQFGL</sequence>
<dbReference type="InterPro" id="IPR052345">
    <property type="entry name" value="Rad_response_metalloprotease"/>
</dbReference>
<dbReference type="EMBL" id="UAQP01000014">
    <property type="protein sequence ID" value="SPU55275.1"/>
    <property type="molecule type" value="Genomic_DNA"/>
</dbReference>
<protein>
    <submittedName>
        <fullName evidence="3">Predicted transcription regulator containing HTH domain</fullName>
    </submittedName>
</protein>
<dbReference type="Pfam" id="PF01381">
    <property type="entry name" value="HTH_3"/>
    <property type="match status" value="1"/>
</dbReference>
<dbReference type="AlphaFoldDB" id="A0A2X1D423"/>
<dbReference type="InterPro" id="IPR010359">
    <property type="entry name" value="IrrE_HExxH"/>
</dbReference>
<dbReference type="PROSITE" id="PS50943">
    <property type="entry name" value="HTH_CROC1"/>
    <property type="match status" value="1"/>
</dbReference>
<evidence type="ECO:0000313" key="3">
    <source>
        <dbReference type="EMBL" id="SPU55275.1"/>
    </source>
</evidence>
<proteinExistence type="inferred from homology"/>
<dbReference type="Pfam" id="PF06114">
    <property type="entry name" value="Peptidase_M78"/>
    <property type="match status" value="1"/>
</dbReference>
<dbReference type="PANTHER" id="PTHR43236:SF2">
    <property type="entry name" value="BLL0069 PROTEIN"/>
    <property type="match status" value="1"/>
</dbReference>
<name>A0A2X1D423_BREVE</name>
<evidence type="ECO:0000313" key="4">
    <source>
        <dbReference type="Proteomes" id="UP000251186"/>
    </source>
</evidence>
<dbReference type="Gene3D" id="1.10.260.40">
    <property type="entry name" value="lambda repressor-like DNA-binding domains"/>
    <property type="match status" value="1"/>
</dbReference>
<accession>A0A2X1D423</accession>